<evidence type="ECO:0000313" key="2">
    <source>
        <dbReference type="Proteomes" id="UP000291117"/>
    </source>
</evidence>
<dbReference type="RefSeq" id="WP_131609856.1">
    <property type="nucleotide sequence ID" value="NZ_SJSM01000008.1"/>
</dbReference>
<dbReference type="NCBIfam" id="TIGR01409">
    <property type="entry name" value="TAT_signal_seq"/>
    <property type="match status" value="1"/>
</dbReference>
<gene>
    <name evidence="1" type="ORF">EZ444_14300</name>
</gene>
<evidence type="ECO:0000313" key="1">
    <source>
        <dbReference type="EMBL" id="TCC95784.1"/>
    </source>
</evidence>
<proteinExistence type="predicted"/>
<accession>A0A4R0NBP8</accession>
<protein>
    <submittedName>
        <fullName evidence="1">Twin-arginine translocation signal domain-containing protein</fullName>
    </submittedName>
</protein>
<sequence length="49" mass="4964">METNTRRDFIKTTLTASLAVAIGTPVLLNGGAALAAAVTTEGSTGLLHH</sequence>
<dbReference type="EMBL" id="SJSM01000008">
    <property type="protein sequence ID" value="TCC95784.1"/>
    <property type="molecule type" value="Genomic_DNA"/>
</dbReference>
<dbReference type="PROSITE" id="PS51318">
    <property type="entry name" value="TAT"/>
    <property type="match status" value="1"/>
</dbReference>
<dbReference type="AlphaFoldDB" id="A0A4R0NBP8"/>
<reference evidence="1 2" key="1">
    <citation type="submission" date="2019-02" db="EMBL/GenBank/DDBJ databases">
        <title>Pedobacter sp. RP-3-8 sp. nov., isolated from Arctic soil.</title>
        <authorList>
            <person name="Dahal R.H."/>
        </authorList>
    </citation>
    <scope>NUCLEOTIDE SEQUENCE [LARGE SCALE GENOMIC DNA]</scope>
    <source>
        <strain evidence="1 2">RP-3-8</strain>
    </source>
</reference>
<dbReference type="Proteomes" id="UP000291117">
    <property type="component" value="Unassembled WGS sequence"/>
</dbReference>
<dbReference type="InterPro" id="IPR019546">
    <property type="entry name" value="TAT_signal_bac_arc"/>
</dbReference>
<dbReference type="InterPro" id="IPR006311">
    <property type="entry name" value="TAT_signal"/>
</dbReference>
<keyword evidence="2" id="KW-1185">Reference proteome</keyword>
<comment type="caution">
    <text evidence="1">The sequence shown here is derived from an EMBL/GenBank/DDBJ whole genome shotgun (WGS) entry which is preliminary data.</text>
</comment>
<name>A0A4R0NBP8_9SPHI</name>
<organism evidence="1 2">
    <name type="scientific">Pedobacter hiemivivus</name>
    <dbReference type="NCBI Taxonomy" id="2530454"/>
    <lineage>
        <taxon>Bacteria</taxon>
        <taxon>Pseudomonadati</taxon>
        <taxon>Bacteroidota</taxon>
        <taxon>Sphingobacteriia</taxon>
        <taxon>Sphingobacteriales</taxon>
        <taxon>Sphingobacteriaceae</taxon>
        <taxon>Pedobacter</taxon>
    </lineage>
</organism>